<evidence type="ECO:0000313" key="4">
    <source>
        <dbReference type="EMBL" id="EQD30060.1"/>
    </source>
</evidence>
<dbReference type="GO" id="GO:0006605">
    <property type="term" value="P:protein targeting"/>
    <property type="evidence" value="ECO:0007669"/>
    <property type="project" value="InterPro"/>
</dbReference>
<dbReference type="SUPFAM" id="SSF52540">
    <property type="entry name" value="P-loop containing nucleoside triphosphate hydrolases"/>
    <property type="match status" value="1"/>
</dbReference>
<reference evidence="4" key="2">
    <citation type="journal article" date="2014" name="ISME J.">
        <title>Microbial stratification in low pH oxic and suboxic macroscopic growths along an acid mine drainage.</title>
        <authorList>
            <person name="Mendez-Garcia C."/>
            <person name="Mesa V."/>
            <person name="Sprenger R.R."/>
            <person name="Richter M."/>
            <person name="Diez M.S."/>
            <person name="Solano J."/>
            <person name="Bargiela R."/>
            <person name="Golyshina O.V."/>
            <person name="Manteca A."/>
            <person name="Ramos J.L."/>
            <person name="Gallego J.R."/>
            <person name="Llorente I."/>
            <person name="Martins Dos Santos V.A."/>
            <person name="Jensen O.N."/>
            <person name="Pelaez A.I."/>
            <person name="Sanchez J."/>
            <person name="Ferrer M."/>
        </authorList>
    </citation>
    <scope>NUCLEOTIDE SEQUENCE</scope>
</reference>
<keyword evidence="1" id="KW-0653">Protein transport</keyword>
<evidence type="ECO:0000256" key="1">
    <source>
        <dbReference type="ARBA" id="ARBA00022927"/>
    </source>
</evidence>
<dbReference type="InterPro" id="IPR027417">
    <property type="entry name" value="P-loop_NTPase"/>
</dbReference>
<proteinExistence type="predicted"/>
<dbReference type="PRINTS" id="PR00906">
    <property type="entry name" value="SECA"/>
</dbReference>
<dbReference type="GO" id="GO:0016020">
    <property type="term" value="C:membrane"/>
    <property type="evidence" value="ECO:0007669"/>
    <property type="project" value="InterPro"/>
</dbReference>
<dbReference type="GO" id="GO:0005524">
    <property type="term" value="F:ATP binding"/>
    <property type="evidence" value="ECO:0007669"/>
    <property type="project" value="InterPro"/>
</dbReference>
<evidence type="ECO:0000256" key="2">
    <source>
        <dbReference type="ARBA" id="ARBA00023010"/>
    </source>
</evidence>
<comment type="caution">
    <text evidence="4">The sequence shown here is derived from an EMBL/GenBank/DDBJ whole genome shotgun (WGS) entry which is preliminary data.</text>
</comment>
<feature type="non-terminal residue" evidence="4">
    <location>
        <position position="1"/>
    </location>
</feature>
<gene>
    <name evidence="4" type="ORF">B2A_14308</name>
</gene>
<dbReference type="PANTHER" id="PTHR30612:SF0">
    <property type="entry name" value="CHLOROPLAST PROTEIN-TRANSPORTING ATPASE"/>
    <property type="match status" value="1"/>
</dbReference>
<dbReference type="InterPro" id="IPR014018">
    <property type="entry name" value="SecA_motor_DEAD"/>
</dbReference>
<protein>
    <submittedName>
        <fullName evidence="4">SecA DEAD-like domain protein</fullName>
    </submittedName>
</protein>
<sequence length="124" mass="13944">RRSGILYLLNTLKRVFGSRNDRLLRSYTRYVRAAKGFEAALQALGEEQLRAKTEEFRARLREGATLNALLPEAFAVVREAASRTLKMRHFDVQLIGGIALHEGRIAEMRTGEGKTLVATLPAYL</sequence>
<dbReference type="Pfam" id="PF07517">
    <property type="entry name" value="SecA_DEAD"/>
    <property type="match status" value="1"/>
</dbReference>
<accession>T0ZJT4</accession>
<dbReference type="GO" id="GO:0017038">
    <property type="term" value="P:protein import"/>
    <property type="evidence" value="ECO:0007669"/>
    <property type="project" value="InterPro"/>
</dbReference>
<feature type="non-terminal residue" evidence="4">
    <location>
        <position position="124"/>
    </location>
</feature>
<keyword evidence="1" id="KW-0813">Transport</keyword>
<dbReference type="SMART" id="SM00957">
    <property type="entry name" value="SecA_DEAD"/>
    <property type="match status" value="1"/>
</dbReference>
<dbReference type="InterPro" id="IPR011115">
    <property type="entry name" value="SecA_DEAD"/>
</dbReference>
<evidence type="ECO:0000259" key="3">
    <source>
        <dbReference type="PROSITE" id="PS51196"/>
    </source>
</evidence>
<dbReference type="InterPro" id="IPR000185">
    <property type="entry name" value="SecA"/>
</dbReference>
<name>T0ZJT4_9ZZZZ</name>
<feature type="domain" description="SecA family profile" evidence="3">
    <location>
        <begin position="9"/>
        <end position="124"/>
    </location>
</feature>
<dbReference type="EMBL" id="AUZZ01010376">
    <property type="protein sequence ID" value="EQD30060.1"/>
    <property type="molecule type" value="Genomic_DNA"/>
</dbReference>
<organism evidence="4">
    <name type="scientific">mine drainage metagenome</name>
    <dbReference type="NCBI Taxonomy" id="410659"/>
    <lineage>
        <taxon>unclassified sequences</taxon>
        <taxon>metagenomes</taxon>
        <taxon>ecological metagenomes</taxon>
    </lineage>
</organism>
<dbReference type="GO" id="GO:0006886">
    <property type="term" value="P:intracellular protein transport"/>
    <property type="evidence" value="ECO:0007669"/>
    <property type="project" value="InterPro"/>
</dbReference>
<dbReference type="Gene3D" id="3.40.50.300">
    <property type="entry name" value="P-loop containing nucleotide triphosphate hydrolases"/>
    <property type="match status" value="1"/>
</dbReference>
<keyword evidence="2" id="KW-0811">Translocation</keyword>
<dbReference type="PROSITE" id="PS51196">
    <property type="entry name" value="SECA_MOTOR_DEAD"/>
    <property type="match status" value="1"/>
</dbReference>
<dbReference type="PANTHER" id="PTHR30612">
    <property type="entry name" value="SECA INNER MEMBRANE COMPONENT OF SEC PROTEIN SECRETION SYSTEM"/>
    <property type="match status" value="1"/>
</dbReference>
<reference evidence="4" key="1">
    <citation type="submission" date="2013-08" db="EMBL/GenBank/DDBJ databases">
        <authorList>
            <person name="Mendez C."/>
            <person name="Richter M."/>
            <person name="Ferrer M."/>
            <person name="Sanchez J."/>
        </authorList>
    </citation>
    <scope>NUCLEOTIDE SEQUENCE</scope>
</reference>
<dbReference type="AlphaFoldDB" id="T0ZJT4"/>